<sequence>MLLQTALDSLFVRRGAHSPRPLPLLQGAALLVFAYLCTGELLPLPVLRASKVLQGWAVQQVLLIAALSCLAVLAGASAGVGRGCPPLPAACVLAALNTAPIAAAVAALHLTMSDNCPVAPGRPCDMPSILADVVGLTSARLARLDLGVCLLLAARGEAAVLHATGGHLGYSEAQPLHRAAGWWCAGQSALHSLAYFFFYLRAGGAASLWQACFPAPLPDGSLNRLGLVNFMGVVAIAVCGPLALSALPLVRRRCYHAFQRLHMPVALLFVTCCALHDLAILTFAVPGIAFWYVEWRGRGGRKGVLGCSLRRFTATARLLPGTSGPWAELTIHCGGAALGHDAAPRGEWALPLGTEWHPLSVTSAGGRAAGLSALVSARGGDWTKALVHLCATTGSFEVELAGPFPFGGGPWSLSGGGGGGEPALLLLAGGTGVTGWLPALAAAASEGRPCRLVWCVQNEADYHALADRLPRNGGVEWGWAYVAEALELPLDAGWLHHSLVGYTLSRRCLPVLLIVASIAATTAAKRLVVAACGPASMVEGARSAVAKIRAECRGEGKTKPIRIAFPIFAKAPLRLGRGT</sequence>
<dbReference type="PANTHER" id="PTHR32361">
    <property type="entry name" value="FERRIC/CUPRIC REDUCTASE TRANSMEMBRANE COMPONENT"/>
    <property type="match status" value="1"/>
</dbReference>
<feature type="transmembrane region" description="Helical" evidence="6">
    <location>
        <begin position="61"/>
        <end position="81"/>
    </location>
</feature>
<dbReference type="KEGG" id="ehx:EMIHUDRAFT_197096"/>
<feature type="transmembrane region" description="Helical" evidence="6">
    <location>
        <begin position="227"/>
        <end position="247"/>
    </location>
</feature>
<evidence type="ECO:0000259" key="7">
    <source>
        <dbReference type="Pfam" id="PF01794"/>
    </source>
</evidence>
<dbReference type="EnsemblProtists" id="EOD14627">
    <property type="protein sequence ID" value="EOD14627"/>
    <property type="gene ID" value="EMIHUDRAFT_197096"/>
</dbReference>
<feature type="transmembrane region" description="Helical" evidence="6">
    <location>
        <begin position="87"/>
        <end position="108"/>
    </location>
</feature>
<dbReference type="GeneID" id="17260696"/>
<dbReference type="GO" id="GO:0015677">
    <property type="term" value="P:copper ion import"/>
    <property type="evidence" value="ECO:0007669"/>
    <property type="project" value="TreeGrafter"/>
</dbReference>
<feature type="transmembrane region" description="Helical" evidence="6">
    <location>
        <begin position="267"/>
        <end position="293"/>
    </location>
</feature>
<evidence type="ECO:0000256" key="1">
    <source>
        <dbReference type="ARBA" id="ARBA00004141"/>
    </source>
</evidence>
<keyword evidence="4 6" id="KW-1133">Transmembrane helix</keyword>
<accession>A0A0D3ITP2</accession>
<evidence type="ECO:0000313" key="8">
    <source>
        <dbReference type="EnsemblProtists" id="EOD14627"/>
    </source>
</evidence>
<evidence type="ECO:0000256" key="6">
    <source>
        <dbReference type="SAM" id="Phobius"/>
    </source>
</evidence>
<organism evidence="8 9">
    <name type="scientific">Emiliania huxleyi (strain CCMP1516)</name>
    <dbReference type="NCBI Taxonomy" id="280463"/>
    <lineage>
        <taxon>Eukaryota</taxon>
        <taxon>Haptista</taxon>
        <taxon>Haptophyta</taxon>
        <taxon>Prymnesiophyceae</taxon>
        <taxon>Isochrysidales</taxon>
        <taxon>Noelaerhabdaceae</taxon>
        <taxon>Emiliania</taxon>
    </lineage>
</organism>
<evidence type="ECO:0000256" key="5">
    <source>
        <dbReference type="ARBA" id="ARBA00023136"/>
    </source>
</evidence>
<dbReference type="eggNOG" id="KOG0039">
    <property type="taxonomic scope" value="Eukaryota"/>
</dbReference>
<dbReference type="SUPFAM" id="SSF52343">
    <property type="entry name" value="Ferredoxin reductase-like, C-terminal NADP-linked domain"/>
    <property type="match status" value="1"/>
</dbReference>
<evidence type="ECO:0000313" key="9">
    <source>
        <dbReference type="Proteomes" id="UP000013827"/>
    </source>
</evidence>
<dbReference type="GO" id="GO:0006826">
    <property type="term" value="P:iron ion transport"/>
    <property type="evidence" value="ECO:0007669"/>
    <property type="project" value="TreeGrafter"/>
</dbReference>
<dbReference type="HOGENOM" id="CLU_581960_0_0_1"/>
<dbReference type="GO" id="GO:0000293">
    <property type="term" value="F:ferric-chelate reductase activity"/>
    <property type="evidence" value="ECO:0007669"/>
    <property type="project" value="TreeGrafter"/>
</dbReference>
<evidence type="ECO:0000256" key="3">
    <source>
        <dbReference type="ARBA" id="ARBA00022692"/>
    </source>
</evidence>
<dbReference type="InterPro" id="IPR039261">
    <property type="entry name" value="FNR_nucleotide-bd"/>
</dbReference>
<evidence type="ECO:0000256" key="2">
    <source>
        <dbReference type="ARBA" id="ARBA00022448"/>
    </source>
</evidence>
<dbReference type="Gene3D" id="3.40.50.80">
    <property type="entry name" value="Nucleotide-binding domain of ferredoxin-NADP reductase (FNR) module"/>
    <property type="match status" value="1"/>
</dbReference>
<name>A0A0D3ITP2_EMIH1</name>
<feature type="domain" description="Ferric oxidoreductase" evidence="7">
    <location>
        <begin position="140"/>
        <end position="272"/>
    </location>
</feature>
<dbReference type="RefSeq" id="XP_005767056.1">
    <property type="nucleotide sequence ID" value="XM_005766999.1"/>
</dbReference>
<dbReference type="InterPro" id="IPR051410">
    <property type="entry name" value="Ferric/Cupric_Reductase"/>
</dbReference>
<protein>
    <recommendedName>
        <fullName evidence="7">Ferric oxidoreductase domain-containing protein</fullName>
    </recommendedName>
</protein>
<proteinExistence type="predicted"/>
<evidence type="ECO:0000256" key="4">
    <source>
        <dbReference type="ARBA" id="ARBA00022989"/>
    </source>
</evidence>
<dbReference type="GO" id="GO:0005886">
    <property type="term" value="C:plasma membrane"/>
    <property type="evidence" value="ECO:0007669"/>
    <property type="project" value="TreeGrafter"/>
</dbReference>
<dbReference type="Pfam" id="PF01794">
    <property type="entry name" value="Ferric_reduct"/>
    <property type="match status" value="1"/>
</dbReference>
<keyword evidence="9" id="KW-1185">Reference proteome</keyword>
<dbReference type="STRING" id="2903.R1BXV6"/>
<keyword evidence="2" id="KW-0813">Transport</keyword>
<dbReference type="PANTHER" id="PTHR32361:SF23">
    <property type="entry name" value="FERRIC-CHELATE REDUCTASE"/>
    <property type="match status" value="1"/>
</dbReference>
<keyword evidence="5 6" id="KW-0472">Membrane</keyword>
<dbReference type="AlphaFoldDB" id="A0A0D3ITP2"/>
<dbReference type="PaxDb" id="2903-EOD14627"/>
<reference evidence="8" key="2">
    <citation type="submission" date="2024-10" db="UniProtKB">
        <authorList>
            <consortium name="EnsemblProtists"/>
        </authorList>
    </citation>
    <scope>IDENTIFICATION</scope>
</reference>
<dbReference type="GO" id="GO:0006879">
    <property type="term" value="P:intracellular iron ion homeostasis"/>
    <property type="evidence" value="ECO:0007669"/>
    <property type="project" value="TreeGrafter"/>
</dbReference>
<dbReference type="InterPro" id="IPR013130">
    <property type="entry name" value="Fe3_Rdtase_TM_dom"/>
</dbReference>
<feature type="transmembrane region" description="Helical" evidence="6">
    <location>
        <begin position="28"/>
        <end position="49"/>
    </location>
</feature>
<reference evidence="9" key="1">
    <citation type="journal article" date="2013" name="Nature">
        <title>Pan genome of the phytoplankton Emiliania underpins its global distribution.</title>
        <authorList>
            <person name="Read B.A."/>
            <person name="Kegel J."/>
            <person name="Klute M.J."/>
            <person name="Kuo A."/>
            <person name="Lefebvre S.C."/>
            <person name="Maumus F."/>
            <person name="Mayer C."/>
            <person name="Miller J."/>
            <person name="Monier A."/>
            <person name="Salamov A."/>
            <person name="Young J."/>
            <person name="Aguilar M."/>
            <person name="Claverie J.M."/>
            <person name="Frickenhaus S."/>
            <person name="Gonzalez K."/>
            <person name="Herman E.K."/>
            <person name="Lin Y.C."/>
            <person name="Napier J."/>
            <person name="Ogata H."/>
            <person name="Sarno A.F."/>
            <person name="Shmutz J."/>
            <person name="Schroeder D."/>
            <person name="de Vargas C."/>
            <person name="Verret F."/>
            <person name="von Dassow P."/>
            <person name="Valentin K."/>
            <person name="Van de Peer Y."/>
            <person name="Wheeler G."/>
            <person name="Dacks J.B."/>
            <person name="Delwiche C.F."/>
            <person name="Dyhrman S.T."/>
            <person name="Glockner G."/>
            <person name="John U."/>
            <person name="Richards T."/>
            <person name="Worden A.Z."/>
            <person name="Zhang X."/>
            <person name="Grigoriev I.V."/>
            <person name="Allen A.E."/>
            <person name="Bidle K."/>
            <person name="Borodovsky M."/>
            <person name="Bowler C."/>
            <person name="Brownlee C."/>
            <person name="Cock J.M."/>
            <person name="Elias M."/>
            <person name="Gladyshev V.N."/>
            <person name="Groth M."/>
            <person name="Guda C."/>
            <person name="Hadaegh A."/>
            <person name="Iglesias-Rodriguez M.D."/>
            <person name="Jenkins J."/>
            <person name="Jones B.M."/>
            <person name="Lawson T."/>
            <person name="Leese F."/>
            <person name="Lindquist E."/>
            <person name="Lobanov A."/>
            <person name="Lomsadze A."/>
            <person name="Malik S.B."/>
            <person name="Marsh M.E."/>
            <person name="Mackinder L."/>
            <person name="Mock T."/>
            <person name="Mueller-Roeber B."/>
            <person name="Pagarete A."/>
            <person name="Parker M."/>
            <person name="Probert I."/>
            <person name="Quesneville H."/>
            <person name="Raines C."/>
            <person name="Rensing S.A."/>
            <person name="Riano-Pachon D.M."/>
            <person name="Richier S."/>
            <person name="Rokitta S."/>
            <person name="Shiraiwa Y."/>
            <person name="Soanes D.M."/>
            <person name="van der Giezen M."/>
            <person name="Wahlund T.M."/>
            <person name="Williams B."/>
            <person name="Wilson W."/>
            <person name="Wolfe G."/>
            <person name="Wurch L.L."/>
        </authorList>
    </citation>
    <scope>NUCLEOTIDE SEQUENCE</scope>
</reference>
<keyword evidence="3 6" id="KW-0812">Transmembrane</keyword>
<dbReference type="Proteomes" id="UP000013827">
    <property type="component" value="Unassembled WGS sequence"/>
</dbReference>
<comment type="subcellular location">
    <subcellularLocation>
        <location evidence="1">Membrane</location>
        <topology evidence="1">Multi-pass membrane protein</topology>
    </subcellularLocation>
</comment>